<accession>A0ABQ2KRR2</accession>
<evidence type="ECO:0000313" key="2">
    <source>
        <dbReference type="Proteomes" id="UP000658127"/>
    </source>
</evidence>
<keyword evidence="2" id="KW-1185">Reference proteome</keyword>
<dbReference type="Pfam" id="PF06897">
    <property type="entry name" value="DUF1269"/>
    <property type="match status" value="1"/>
</dbReference>
<evidence type="ECO:0000313" key="1">
    <source>
        <dbReference type="EMBL" id="GGN91369.1"/>
    </source>
</evidence>
<name>A0ABQ2KRR2_9NOCA</name>
<dbReference type="EMBL" id="BMNE01000006">
    <property type="protein sequence ID" value="GGN91369.1"/>
    <property type="molecule type" value="Genomic_DNA"/>
</dbReference>
<organism evidence="1 2">
    <name type="scientific">Nocardia rhizosphaerihabitans</name>
    <dbReference type="NCBI Taxonomy" id="1691570"/>
    <lineage>
        <taxon>Bacteria</taxon>
        <taxon>Bacillati</taxon>
        <taxon>Actinomycetota</taxon>
        <taxon>Actinomycetes</taxon>
        <taxon>Mycobacteriales</taxon>
        <taxon>Nocardiaceae</taxon>
        <taxon>Nocardia</taxon>
    </lineage>
</organism>
<comment type="caution">
    <text evidence="1">The sequence shown here is derived from an EMBL/GenBank/DDBJ whole genome shotgun (WGS) entry which is preliminary data.</text>
</comment>
<protein>
    <recommendedName>
        <fullName evidence="3">DUF1269 domain-containing protein</fullName>
    </recommendedName>
</protein>
<gene>
    <name evidence="1" type="ORF">GCM10011610_51530</name>
</gene>
<dbReference type="InterPro" id="IPR009200">
    <property type="entry name" value="DUF1269_membrane"/>
</dbReference>
<sequence length="169" mass="17602">MPKTDDETFVYLATYPNEAAARDDYQVVKDLHGEGLVGSYDAAVVTKDAKGKVHENKDETATRHGAWGGIAAGAVLGVIFPPAVLASAAVGGVVGSVGGHLARGISRSKVKELGDFIDPGQAGLVVIGELKVKEAIEKAVTRAEKETAEELGVAPEEIDRVLQEALKGL</sequence>
<proteinExistence type="predicted"/>
<dbReference type="RefSeq" id="WP_189033025.1">
    <property type="nucleotide sequence ID" value="NZ_BMNE01000006.1"/>
</dbReference>
<dbReference type="Proteomes" id="UP000658127">
    <property type="component" value="Unassembled WGS sequence"/>
</dbReference>
<evidence type="ECO:0008006" key="3">
    <source>
        <dbReference type="Google" id="ProtNLM"/>
    </source>
</evidence>
<reference evidence="2" key="1">
    <citation type="journal article" date="2019" name="Int. J. Syst. Evol. Microbiol.">
        <title>The Global Catalogue of Microorganisms (GCM) 10K type strain sequencing project: providing services to taxonomists for standard genome sequencing and annotation.</title>
        <authorList>
            <consortium name="The Broad Institute Genomics Platform"/>
            <consortium name="The Broad Institute Genome Sequencing Center for Infectious Disease"/>
            <person name="Wu L."/>
            <person name="Ma J."/>
        </authorList>
    </citation>
    <scope>NUCLEOTIDE SEQUENCE [LARGE SCALE GENOMIC DNA]</scope>
    <source>
        <strain evidence="2">CGMCC 4.7329</strain>
    </source>
</reference>